<protein>
    <submittedName>
        <fullName evidence="1">Uncharacterized protein</fullName>
    </submittedName>
</protein>
<evidence type="ECO:0000313" key="1">
    <source>
        <dbReference type="EMBL" id="KAG0409990.1"/>
    </source>
</evidence>
<dbReference type="EMBL" id="JABSTQ010011568">
    <property type="protein sequence ID" value="KAG0409990.1"/>
    <property type="molecule type" value="Genomic_DNA"/>
</dbReference>
<accession>A0AC60NSA3</accession>
<name>A0AC60NSA3_IXOPE</name>
<proteinExistence type="predicted"/>
<comment type="caution">
    <text evidence="1">The sequence shown here is derived from an EMBL/GenBank/DDBJ whole genome shotgun (WGS) entry which is preliminary data.</text>
</comment>
<sequence length="588" mass="63673">MTIAVLGKDACAGVDSHSAVGAGDGQKSEKGGRVQYRYVLIVLGFFGLANVYGMRVNLNVALVAMVNHTAVQENTVPSDCPLPSAGGNETSAVLKDGPFAWDPVTQGVVLGAFFYGYIVTPIPGGRMAERFGAKWLFGLGTLFTGLLSLAIPSAAYAGQGYLVAVRVLQGIGEGVTYPAIEAQVAHWIPVNQRATAVSLIHTGGFFGVAVGMYISGLLSSTDFLGGWPSVFYVFGIWTCFWFLLWALFTSNTPADSHWASAREVCMIEADLGDQKPTLYVLVSELPTYLGTVLHYDINDNGLYSSLPYLGAIGSGALSGILADFLRSRQLMSATHVRKLFNGLAHLVPSVMLMIVPSVGGCNGLVSLVLFVVAGTVRGMSEAGYMAIPVDMAPSYAVNFDSQIPASIDELFGQDFSSGLGLDDDNFEPILPDTDFPGDVPVKDLSFEDAPVPELPTKPPATAKEEPESIRKWREDMEEQLKIKDAQEEVKKEELRLTAQKELADWYVRYSEMLVKCKATNRSGLTSDWLTARDQPPPERTPEWEHIARMCDFNAKAMKNGKDVSRMRAIILQLKQNPSLGFVSPVIST</sequence>
<dbReference type="Proteomes" id="UP000805193">
    <property type="component" value="Unassembled WGS sequence"/>
</dbReference>
<organism evidence="1 2">
    <name type="scientific">Ixodes persulcatus</name>
    <name type="common">Taiga tick</name>
    <dbReference type="NCBI Taxonomy" id="34615"/>
    <lineage>
        <taxon>Eukaryota</taxon>
        <taxon>Metazoa</taxon>
        <taxon>Ecdysozoa</taxon>
        <taxon>Arthropoda</taxon>
        <taxon>Chelicerata</taxon>
        <taxon>Arachnida</taxon>
        <taxon>Acari</taxon>
        <taxon>Parasitiformes</taxon>
        <taxon>Ixodida</taxon>
        <taxon>Ixodoidea</taxon>
        <taxon>Ixodidae</taxon>
        <taxon>Ixodinae</taxon>
        <taxon>Ixodes</taxon>
    </lineage>
</organism>
<reference evidence="1 2" key="1">
    <citation type="journal article" date="2020" name="Cell">
        <title>Large-Scale Comparative Analyses of Tick Genomes Elucidate Their Genetic Diversity and Vector Capacities.</title>
        <authorList>
            <consortium name="Tick Genome and Microbiome Consortium (TIGMIC)"/>
            <person name="Jia N."/>
            <person name="Wang J."/>
            <person name="Shi W."/>
            <person name="Du L."/>
            <person name="Sun Y."/>
            <person name="Zhan W."/>
            <person name="Jiang J.F."/>
            <person name="Wang Q."/>
            <person name="Zhang B."/>
            <person name="Ji P."/>
            <person name="Bell-Sakyi L."/>
            <person name="Cui X.M."/>
            <person name="Yuan T.T."/>
            <person name="Jiang B.G."/>
            <person name="Yang W.F."/>
            <person name="Lam T.T."/>
            <person name="Chang Q.C."/>
            <person name="Ding S.J."/>
            <person name="Wang X.J."/>
            <person name="Zhu J.G."/>
            <person name="Ruan X.D."/>
            <person name="Zhao L."/>
            <person name="Wei J.T."/>
            <person name="Ye R.Z."/>
            <person name="Que T.C."/>
            <person name="Du C.H."/>
            <person name="Zhou Y.H."/>
            <person name="Cheng J.X."/>
            <person name="Dai P.F."/>
            <person name="Guo W.B."/>
            <person name="Han X.H."/>
            <person name="Huang E.J."/>
            <person name="Li L.F."/>
            <person name="Wei W."/>
            <person name="Gao Y.C."/>
            <person name="Liu J.Z."/>
            <person name="Shao H.Z."/>
            <person name="Wang X."/>
            <person name="Wang C.C."/>
            <person name="Yang T.C."/>
            <person name="Huo Q.B."/>
            <person name="Li W."/>
            <person name="Chen H.Y."/>
            <person name="Chen S.E."/>
            <person name="Zhou L.G."/>
            <person name="Ni X.B."/>
            <person name="Tian J.H."/>
            <person name="Sheng Y."/>
            <person name="Liu T."/>
            <person name="Pan Y.S."/>
            <person name="Xia L.Y."/>
            <person name="Li J."/>
            <person name="Zhao F."/>
            <person name="Cao W.C."/>
        </authorList>
    </citation>
    <scope>NUCLEOTIDE SEQUENCE [LARGE SCALE GENOMIC DNA]</scope>
    <source>
        <strain evidence="1">Iper-2018</strain>
    </source>
</reference>
<evidence type="ECO:0000313" key="2">
    <source>
        <dbReference type="Proteomes" id="UP000805193"/>
    </source>
</evidence>
<gene>
    <name evidence="1" type="ORF">HPB47_012893</name>
</gene>
<keyword evidence="2" id="KW-1185">Reference proteome</keyword>